<dbReference type="Gene3D" id="3.40.1190.20">
    <property type="match status" value="1"/>
</dbReference>
<evidence type="ECO:0000256" key="2">
    <source>
        <dbReference type="ARBA" id="ARBA00022679"/>
    </source>
</evidence>
<sequence length="345" mass="38370">MNGKILSFGEILLRICPDLSNDWVESGSLPFFVGGAELNVASALALWGLPSAYLSAMPQNDVTGSILAYLRNKHIEIDNMLLQGDRLGLYYLPKGKDLKHAGVIYDRANSSFANLQPSDMDWDVIFDGVSWFHFSAICPAISQDMANICLDALKEASHRGIFVSLDLNYRSKLWKYGKEPIAVMPELAAYADLIMGNVWAAQQMLGTALYPELRESQSSYPRTLLTEQARETSVELMSKFEKCSFVANTFRFDYLEKGIQYFTTIFAEGQLLQSDDYVAPEIVDKVGSGDCFMAGLIYGLYQQIGLHGTLDFATAAAFDKLFIPSDATHSKVADIQKRIENGQKK</sequence>
<evidence type="ECO:0000313" key="6">
    <source>
        <dbReference type="Proteomes" id="UP000190150"/>
    </source>
</evidence>
<keyword evidence="6" id="KW-1185">Reference proteome</keyword>
<evidence type="ECO:0000313" key="5">
    <source>
        <dbReference type="EMBL" id="SKC04416.1"/>
    </source>
</evidence>
<accession>A0A1T5G7N7</accession>
<dbReference type="Pfam" id="PF00294">
    <property type="entry name" value="PfkB"/>
    <property type="match status" value="1"/>
</dbReference>
<dbReference type="InterPro" id="IPR050306">
    <property type="entry name" value="PfkB_Carbo_kinase"/>
</dbReference>
<evidence type="ECO:0000256" key="3">
    <source>
        <dbReference type="ARBA" id="ARBA00022777"/>
    </source>
</evidence>
<dbReference type="SUPFAM" id="SSF53613">
    <property type="entry name" value="Ribokinase-like"/>
    <property type="match status" value="1"/>
</dbReference>
<gene>
    <name evidence="5" type="ORF">SAMN05660841_03830</name>
</gene>
<protein>
    <submittedName>
        <fullName evidence="5">2-dehydro-3-deoxygluconokinase</fullName>
    </submittedName>
</protein>
<comment type="similarity">
    <text evidence="1">Belongs to the carbohydrate kinase PfkB family.</text>
</comment>
<name>A0A1T5G7N7_9SPHI</name>
<dbReference type="Proteomes" id="UP000190150">
    <property type="component" value="Unassembled WGS sequence"/>
</dbReference>
<keyword evidence="2" id="KW-0808">Transferase</keyword>
<dbReference type="GO" id="GO:0016301">
    <property type="term" value="F:kinase activity"/>
    <property type="evidence" value="ECO:0007669"/>
    <property type="project" value="UniProtKB-KW"/>
</dbReference>
<dbReference type="InterPro" id="IPR011611">
    <property type="entry name" value="PfkB_dom"/>
</dbReference>
<feature type="domain" description="Carbohydrate kinase PfkB" evidence="4">
    <location>
        <begin position="4"/>
        <end position="317"/>
    </location>
</feature>
<proteinExistence type="inferred from homology"/>
<dbReference type="OrthoDB" id="9813569at2"/>
<dbReference type="AlphaFoldDB" id="A0A1T5G7N7"/>
<keyword evidence="3 5" id="KW-0418">Kinase</keyword>
<dbReference type="PANTHER" id="PTHR43085">
    <property type="entry name" value="HEXOKINASE FAMILY MEMBER"/>
    <property type="match status" value="1"/>
</dbReference>
<evidence type="ECO:0000256" key="1">
    <source>
        <dbReference type="ARBA" id="ARBA00010688"/>
    </source>
</evidence>
<reference evidence="6" key="1">
    <citation type="submission" date="2017-02" db="EMBL/GenBank/DDBJ databases">
        <authorList>
            <person name="Varghese N."/>
            <person name="Submissions S."/>
        </authorList>
    </citation>
    <scope>NUCLEOTIDE SEQUENCE [LARGE SCALE GENOMIC DNA]</scope>
    <source>
        <strain evidence="6">DSM 24091</strain>
    </source>
</reference>
<dbReference type="InterPro" id="IPR029056">
    <property type="entry name" value="Ribokinase-like"/>
</dbReference>
<dbReference type="PANTHER" id="PTHR43085:SF57">
    <property type="entry name" value="CARBOHYDRATE KINASE PFKB DOMAIN-CONTAINING PROTEIN"/>
    <property type="match status" value="1"/>
</dbReference>
<dbReference type="STRING" id="1513896.SAMN05660841_03830"/>
<evidence type="ECO:0000259" key="4">
    <source>
        <dbReference type="Pfam" id="PF00294"/>
    </source>
</evidence>
<dbReference type="CDD" id="cd01166">
    <property type="entry name" value="KdgK"/>
    <property type="match status" value="1"/>
</dbReference>
<organism evidence="5 6">
    <name type="scientific">Sphingobacterium nematocida</name>
    <dbReference type="NCBI Taxonomy" id="1513896"/>
    <lineage>
        <taxon>Bacteria</taxon>
        <taxon>Pseudomonadati</taxon>
        <taxon>Bacteroidota</taxon>
        <taxon>Sphingobacteriia</taxon>
        <taxon>Sphingobacteriales</taxon>
        <taxon>Sphingobacteriaceae</taxon>
        <taxon>Sphingobacterium</taxon>
    </lineage>
</organism>
<dbReference type="EMBL" id="FUZF01000022">
    <property type="protein sequence ID" value="SKC04416.1"/>
    <property type="molecule type" value="Genomic_DNA"/>
</dbReference>
<dbReference type="RefSeq" id="WP_079645478.1">
    <property type="nucleotide sequence ID" value="NZ_FUZF01000022.1"/>
</dbReference>